<dbReference type="Proteomes" id="UP000238326">
    <property type="component" value="Unassembled WGS sequence"/>
</dbReference>
<dbReference type="SUPFAM" id="SSF47413">
    <property type="entry name" value="lambda repressor-like DNA-binding domains"/>
    <property type="match status" value="1"/>
</dbReference>
<accession>A0A2S9KE90</accession>
<dbReference type="Pfam" id="PF01381">
    <property type="entry name" value="HTH_3"/>
    <property type="match status" value="1"/>
</dbReference>
<evidence type="ECO:0000313" key="2">
    <source>
        <dbReference type="EMBL" id="PRD68758.1"/>
    </source>
</evidence>
<keyword evidence="3" id="KW-1185">Reference proteome</keyword>
<feature type="domain" description="HTH cro/C1-type" evidence="1">
    <location>
        <begin position="24"/>
        <end position="83"/>
    </location>
</feature>
<gene>
    <name evidence="2" type="ORF">C6P61_09665</name>
</gene>
<dbReference type="AlphaFoldDB" id="A0A2S9KE90"/>
<dbReference type="PROSITE" id="PS50943">
    <property type="entry name" value="HTH_CROC1"/>
    <property type="match status" value="1"/>
</dbReference>
<dbReference type="EMBL" id="PVLR01000024">
    <property type="protein sequence ID" value="PRD68758.1"/>
    <property type="molecule type" value="Genomic_DNA"/>
</dbReference>
<evidence type="ECO:0000313" key="3">
    <source>
        <dbReference type="Proteomes" id="UP000238326"/>
    </source>
</evidence>
<dbReference type="InterPro" id="IPR001387">
    <property type="entry name" value="Cro/C1-type_HTH"/>
</dbReference>
<dbReference type="CDD" id="cd00093">
    <property type="entry name" value="HTH_XRE"/>
    <property type="match status" value="1"/>
</dbReference>
<dbReference type="Gene3D" id="1.10.260.40">
    <property type="entry name" value="lambda repressor-like DNA-binding domains"/>
    <property type="match status" value="1"/>
</dbReference>
<dbReference type="SMART" id="SM00530">
    <property type="entry name" value="HTH_XRE"/>
    <property type="match status" value="1"/>
</dbReference>
<proteinExistence type="predicted"/>
<name>A0A2S9KE90_9BURK</name>
<organism evidence="2 3">
    <name type="scientific">Malikia spinosa</name>
    <dbReference type="NCBI Taxonomy" id="86180"/>
    <lineage>
        <taxon>Bacteria</taxon>
        <taxon>Pseudomonadati</taxon>
        <taxon>Pseudomonadota</taxon>
        <taxon>Betaproteobacteria</taxon>
        <taxon>Burkholderiales</taxon>
        <taxon>Comamonadaceae</taxon>
        <taxon>Malikia</taxon>
    </lineage>
</organism>
<sequence>MVNSTEARDAYVQAEVTTALSHQIRAIRQQRGWSQGELARRLGTTQAVVSRLENPDYGRLSLQTLFQLSKAFDTGLQVRFVSLVTMLKETYHPKHANRLVPAFEEEAQYVGFDDGTPSYHMVIDEPAQSLASNQSLKQISMEQPTFGAWLRIKSSDIGSSMHTTVHTFFAKS</sequence>
<comment type="caution">
    <text evidence="2">The sequence shown here is derived from an EMBL/GenBank/DDBJ whole genome shotgun (WGS) entry which is preliminary data.</text>
</comment>
<protein>
    <recommendedName>
        <fullName evidence="1">HTH cro/C1-type domain-containing protein</fullName>
    </recommendedName>
</protein>
<evidence type="ECO:0000259" key="1">
    <source>
        <dbReference type="PROSITE" id="PS50943"/>
    </source>
</evidence>
<dbReference type="OrthoDB" id="3034420at2"/>
<dbReference type="RefSeq" id="WP_105729718.1">
    <property type="nucleotide sequence ID" value="NZ_PVLR01000024.1"/>
</dbReference>
<reference evidence="2 3" key="1">
    <citation type="submission" date="2018-03" db="EMBL/GenBank/DDBJ databases">
        <title>Comparative genomics illustrates the genes involved in a hyperalkaliphilic mechanisms of Serpentinomonas isolated from highly-alkaline calcium-rich serpentinized springs.</title>
        <authorList>
            <person name="Suzuki S."/>
            <person name="Ishii S."/>
            <person name="Walworth N."/>
            <person name="Bird L."/>
            <person name="Kuenen J.G."/>
            <person name="Nealson K.H."/>
        </authorList>
    </citation>
    <scope>NUCLEOTIDE SEQUENCE [LARGE SCALE GENOMIC DNA]</scope>
    <source>
        <strain evidence="2 3">83</strain>
    </source>
</reference>
<dbReference type="GO" id="GO:0003677">
    <property type="term" value="F:DNA binding"/>
    <property type="evidence" value="ECO:0007669"/>
    <property type="project" value="InterPro"/>
</dbReference>
<dbReference type="InterPro" id="IPR010982">
    <property type="entry name" value="Lambda_DNA-bd_dom_sf"/>
</dbReference>